<protein>
    <submittedName>
        <fullName evidence="1">Uncharacterized protein</fullName>
    </submittedName>
</protein>
<evidence type="ECO:0000313" key="2">
    <source>
        <dbReference type="Proteomes" id="UP000030745"/>
    </source>
</evidence>
<accession>A0A067CBJ8</accession>
<dbReference type="OrthoDB" id="9978173at2759"/>
<organism evidence="1 2">
    <name type="scientific">Saprolegnia parasitica (strain CBS 223.65)</name>
    <dbReference type="NCBI Taxonomy" id="695850"/>
    <lineage>
        <taxon>Eukaryota</taxon>
        <taxon>Sar</taxon>
        <taxon>Stramenopiles</taxon>
        <taxon>Oomycota</taxon>
        <taxon>Saprolegniomycetes</taxon>
        <taxon>Saprolegniales</taxon>
        <taxon>Saprolegniaceae</taxon>
        <taxon>Saprolegnia</taxon>
    </lineage>
</organism>
<dbReference type="VEuPathDB" id="FungiDB:SPRG_10061"/>
<dbReference type="Pfam" id="PF14388">
    <property type="entry name" value="DUF4419"/>
    <property type="match status" value="1"/>
</dbReference>
<sequence>MTTFAVSSKMLAAYTGATTQDDPVLSLLEYTKQDCESILQSSPLETPIVHSESGFVFGVIQAYNLHHNLSIRPDDVWLAIMIQFGLYVNGNAEDLRHHFVQHQGQKELTVKMPGSMRSIEVVDLVAQMLLQMDTHLTDPALKEWVLPCYSTTTDDDKIVGSIVLMAAMKKYFTYKACLCCGILFVTLLGTIEDWEDIRARVDKLAAYSDRMTKWSVMLAPILDQFVLAAKWQPDAGFWSRICHEFGGHSGPRYIGGWLSVFCVFDQVGRWQGKNSAIDMLDGKLRSRLKEFPTVSIDDIPPEYLTVDMTIDDNGEIYNALFFGGHMSFGFEDPRASSSHVSQSWTTMFKQILSGGCLSYQRKTTIVPRLSWTIARNKNTLWIV</sequence>
<proteinExistence type="predicted"/>
<dbReference type="EMBL" id="KK583248">
    <property type="protein sequence ID" value="KDO23916.1"/>
    <property type="molecule type" value="Genomic_DNA"/>
</dbReference>
<dbReference type="STRING" id="695850.A0A067CBJ8"/>
<dbReference type="InterPro" id="IPR025533">
    <property type="entry name" value="DUF4419"/>
</dbReference>
<dbReference type="Proteomes" id="UP000030745">
    <property type="component" value="Unassembled WGS sequence"/>
</dbReference>
<dbReference type="OMA" id="WQGKNSA"/>
<dbReference type="AlphaFoldDB" id="A0A067CBJ8"/>
<dbReference type="GeneID" id="24132191"/>
<keyword evidence="2" id="KW-1185">Reference proteome</keyword>
<evidence type="ECO:0000313" key="1">
    <source>
        <dbReference type="EMBL" id="KDO23916.1"/>
    </source>
</evidence>
<gene>
    <name evidence="1" type="ORF">SPRG_10061</name>
</gene>
<reference evidence="1 2" key="1">
    <citation type="journal article" date="2013" name="PLoS Genet.">
        <title>Distinctive expansion of potential virulence genes in the genome of the oomycete fish pathogen Saprolegnia parasitica.</title>
        <authorList>
            <person name="Jiang R.H."/>
            <person name="de Bruijn I."/>
            <person name="Haas B.J."/>
            <person name="Belmonte R."/>
            <person name="Lobach L."/>
            <person name="Christie J."/>
            <person name="van den Ackerveken G."/>
            <person name="Bottin A."/>
            <person name="Bulone V."/>
            <person name="Diaz-Moreno S.M."/>
            <person name="Dumas B."/>
            <person name="Fan L."/>
            <person name="Gaulin E."/>
            <person name="Govers F."/>
            <person name="Grenville-Briggs L.J."/>
            <person name="Horner N.R."/>
            <person name="Levin J.Z."/>
            <person name="Mammella M."/>
            <person name="Meijer H.J."/>
            <person name="Morris P."/>
            <person name="Nusbaum C."/>
            <person name="Oome S."/>
            <person name="Phillips A.J."/>
            <person name="van Rooyen D."/>
            <person name="Rzeszutek E."/>
            <person name="Saraiva M."/>
            <person name="Secombes C.J."/>
            <person name="Seidl M.F."/>
            <person name="Snel B."/>
            <person name="Stassen J.H."/>
            <person name="Sykes S."/>
            <person name="Tripathy S."/>
            <person name="van den Berg H."/>
            <person name="Vega-Arreguin J.C."/>
            <person name="Wawra S."/>
            <person name="Young S.K."/>
            <person name="Zeng Q."/>
            <person name="Dieguez-Uribeondo J."/>
            <person name="Russ C."/>
            <person name="Tyler B.M."/>
            <person name="van West P."/>
        </authorList>
    </citation>
    <scope>NUCLEOTIDE SEQUENCE [LARGE SCALE GENOMIC DNA]</scope>
    <source>
        <strain evidence="1 2">CBS 223.65</strain>
    </source>
</reference>
<name>A0A067CBJ8_SAPPC</name>
<dbReference type="RefSeq" id="XP_012205382.1">
    <property type="nucleotide sequence ID" value="XM_012349992.1"/>
</dbReference>
<dbReference type="PANTHER" id="PTHR31252">
    <property type="entry name" value="DUF4419 DOMAIN-CONTAINING PROTEIN"/>
    <property type="match status" value="1"/>
</dbReference>
<dbReference type="PANTHER" id="PTHR31252:SF11">
    <property type="entry name" value="DUF4419 DOMAIN-CONTAINING PROTEIN"/>
    <property type="match status" value="1"/>
</dbReference>
<dbReference type="KEGG" id="spar:SPRG_10061"/>